<dbReference type="EMBL" id="CAJVQB010013094">
    <property type="protein sequence ID" value="CAG8759919.1"/>
    <property type="molecule type" value="Genomic_DNA"/>
</dbReference>
<proteinExistence type="predicted"/>
<name>A0ABN7VE46_GIGMA</name>
<comment type="caution">
    <text evidence="1">The sequence shown here is derived from an EMBL/GenBank/DDBJ whole genome shotgun (WGS) entry which is preliminary data.</text>
</comment>
<organism evidence="1 2">
    <name type="scientific">Gigaspora margarita</name>
    <dbReference type="NCBI Taxonomy" id="4874"/>
    <lineage>
        <taxon>Eukaryota</taxon>
        <taxon>Fungi</taxon>
        <taxon>Fungi incertae sedis</taxon>
        <taxon>Mucoromycota</taxon>
        <taxon>Glomeromycotina</taxon>
        <taxon>Glomeromycetes</taxon>
        <taxon>Diversisporales</taxon>
        <taxon>Gigasporaceae</taxon>
        <taxon>Gigaspora</taxon>
    </lineage>
</organism>
<sequence length="43" mass="5091">MKIKNPELAIEEFDYGRWDEDLEEESGIISNWNKESDEEISDS</sequence>
<evidence type="ECO:0000313" key="2">
    <source>
        <dbReference type="Proteomes" id="UP000789901"/>
    </source>
</evidence>
<evidence type="ECO:0000313" key="1">
    <source>
        <dbReference type="EMBL" id="CAG8759919.1"/>
    </source>
</evidence>
<gene>
    <name evidence="1" type="ORF">GMARGA_LOCUS17352</name>
</gene>
<keyword evidence="2" id="KW-1185">Reference proteome</keyword>
<protein>
    <submittedName>
        <fullName evidence="1">35806_t:CDS:1</fullName>
    </submittedName>
</protein>
<feature type="non-terminal residue" evidence="1">
    <location>
        <position position="43"/>
    </location>
</feature>
<dbReference type="Proteomes" id="UP000789901">
    <property type="component" value="Unassembled WGS sequence"/>
</dbReference>
<accession>A0ABN7VE46</accession>
<reference evidence="1 2" key="1">
    <citation type="submission" date="2021-06" db="EMBL/GenBank/DDBJ databases">
        <authorList>
            <person name="Kallberg Y."/>
            <person name="Tangrot J."/>
            <person name="Rosling A."/>
        </authorList>
    </citation>
    <scope>NUCLEOTIDE SEQUENCE [LARGE SCALE GENOMIC DNA]</scope>
    <source>
        <strain evidence="1 2">120-4 pot B 10/14</strain>
    </source>
</reference>